<dbReference type="Proteomes" id="UP001651158">
    <property type="component" value="Unassembled WGS sequence"/>
</dbReference>
<dbReference type="PROSITE" id="PS50181">
    <property type="entry name" value="FBOX"/>
    <property type="match status" value="1"/>
</dbReference>
<dbReference type="InterPro" id="IPR031890">
    <property type="entry name" value="Fbxo30/Fbxo40"/>
</dbReference>
<keyword evidence="4" id="KW-1185">Reference proteome</keyword>
<dbReference type="PANTHER" id="PTHR15933:SF20">
    <property type="entry name" value="F-BOX DOMAIN-CONTAINING PROTEIN"/>
    <property type="match status" value="1"/>
</dbReference>
<evidence type="ECO:0000313" key="4">
    <source>
        <dbReference type="Proteomes" id="UP001651158"/>
    </source>
</evidence>
<gene>
    <name evidence="3" type="ORF">TcWFU_006911</name>
</gene>
<organism evidence="3 4">
    <name type="scientific">Taenia crassiceps</name>
    <dbReference type="NCBI Taxonomy" id="6207"/>
    <lineage>
        <taxon>Eukaryota</taxon>
        <taxon>Metazoa</taxon>
        <taxon>Spiralia</taxon>
        <taxon>Lophotrochozoa</taxon>
        <taxon>Platyhelminthes</taxon>
        <taxon>Cestoda</taxon>
        <taxon>Eucestoda</taxon>
        <taxon>Cyclophyllidea</taxon>
        <taxon>Taeniidae</taxon>
        <taxon>Taenia</taxon>
    </lineage>
</organism>
<proteinExistence type="predicted"/>
<dbReference type="InterPro" id="IPR001810">
    <property type="entry name" value="F-box_dom"/>
</dbReference>
<dbReference type="PANTHER" id="PTHR15933">
    <property type="entry name" value="PROTEIN CBG16327"/>
    <property type="match status" value="1"/>
</dbReference>
<evidence type="ECO:0000313" key="3">
    <source>
        <dbReference type="EMBL" id="KAL5107931.1"/>
    </source>
</evidence>
<dbReference type="Pfam" id="PF15966">
    <property type="entry name" value="F-box_4"/>
    <property type="match status" value="1"/>
</dbReference>
<evidence type="ECO:0000259" key="2">
    <source>
        <dbReference type="PROSITE" id="PS50181"/>
    </source>
</evidence>
<evidence type="ECO:0000256" key="1">
    <source>
        <dbReference type="SAM" id="MobiDB-lite"/>
    </source>
</evidence>
<protein>
    <submittedName>
        <fullName evidence="3">F-box only protein 30</fullName>
    </submittedName>
</protein>
<feature type="compositionally biased region" description="Low complexity" evidence="1">
    <location>
        <begin position="51"/>
        <end position="68"/>
    </location>
</feature>
<feature type="region of interest" description="Disordered" evidence="1">
    <location>
        <begin position="181"/>
        <end position="217"/>
    </location>
</feature>
<feature type="region of interest" description="Disordered" evidence="1">
    <location>
        <begin position="46"/>
        <end position="68"/>
    </location>
</feature>
<comment type="caution">
    <text evidence="3">The sequence shown here is derived from an EMBL/GenBank/DDBJ whole genome shotgun (WGS) entry which is preliminary data.</text>
</comment>
<dbReference type="InterPro" id="IPR036047">
    <property type="entry name" value="F-box-like_dom_sf"/>
</dbReference>
<feature type="domain" description="F-box" evidence="2">
    <location>
        <begin position="231"/>
        <end position="285"/>
    </location>
</feature>
<dbReference type="EMBL" id="JAKROA010000004">
    <property type="protein sequence ID" value="KAL5107931.1"/>
    <property type="molecule type" value="Genomic_DNA"/>
</dbReference>
<name>A0ABR4QEA6_9CEST</name>
<reference evidence="3 4" key="1">
    <citation type="journal article" date="2022" name="Front. Cell. Infect. Microbiol.">
        <title>The Genomes of Two Strains of Taenia crassiceps the Animal Model for the Study of Human Cysticercosis.</title>
        <authorList>
            <person name="Bobes R.J."/>
            <person name="Estrada K."/>
            <person name="Rios-Valencia D.G."/>
            <person name="Calderon-Gallegos A."/>
            <person name="de la Torre P."/>
            <person name="Carrero J.C."/>
            <person name="Sanchez-Flores A."/>
            <person name="Laclette J.P."/>
        </authorList>
    </citation>
    <scope>NUCLEOTIDE SEQUENCE [LARGE SCALE GENOMIC DNA]</scope>
    <source>
        <strain evidence="3">WFUcys</strain>
    </source>
</reference>
<sequence length="364" mass="39966">MKTEKIRLHNFYDDSCSNNASGNEKGKSFSAAVTPAQLPGEMAEVEGGDHATGADSTPATSSPSTMRLSSSCPLTEKMSWAISDRSLQVDCQMEFFPRYVQKPPAMYTFLCDQDIPRSAYARHTLLHSEAVVQVDYWLEQRCPLAYLGCPFSVVRLRPNLPAAHLAYMPTVNAFTVRYTSTSTSDSSTTTSATSAVTSGHSLDAPSPSGSTISTNPAIASAAPSPTAVASVCRLERLPLQVLKRIINMLDEVSLMSLSRVSPQLAEVCRRSLPSRGIVTPVWQREPRTGWRINGFVWSLPTCGEPVRCWRITDSPAPLGTQITRHLHSECAFYEALRAQQPFCLYNPSEKPPFLSGVERKPDFI</sequence>
<feature type="compositionally biased region" description="Low complexity" evidence="1">
    <location>
        <begin position="181"/>
        <end position="198"/>
    </location>
</feature>
<dbReference type="SUPFAM" id="SSF81383">
    <property type="entry name" value="F-box domain"/>
    <property type="match status" value="1"/>
</dbReference>
<accession>A0ABR4QEA6</accession>